<dbReference type="VEuPathDB" id="TriTrypDB:BSAL_77360"/>
<dbReference type="GO" id="GO:0005975">
    <property type="term" value="P:carbohydrate metabolic process"/>
    <property type="evidence" value="ECO:0007669"/>
    <property type="project" value="InterPro"/>
</dbReference>
<keyword evidence="4 6" id="KW-0378">Hydrolase</keyword>
<dbReference type="InterPro" id="IPR012341">
    <property type="entry name" value="6hp_glycosidase-like_sf"/>
</dbReference>
<keyword evidence="8" id="KW-1185">Reference proteome</keyword>
<evidence type="ECO:0000313" key="7">
    <source>
        <dbReference type="EMBL" id="CUG31001.1"/>
    </source>
</evidence>
<evidence type="ECO:0000256" key="6">
    <source>
        <dbReference type="RuleBase" id="RU361193"/>
    </source>
</evidence>
<dbReference type="GO" id="GO:0016020">
    <property type="term" value="C:membrane"/>
    <property type="evidence" value="ECO:0007669"/>
    <property type="project" value="InterPro"/>
</dbReference>
<evidence type="ECO:0000256" key="1">
    <source>
        <dbReference type="ARBA" id="ARBA00001913"/>
    </source>
</evidence>
<dbReference type="InterPro" id="IPR001382">
    <property type="entry name" value="Glyco_hydro_47"/>
</dbReference>
<evidence type="ECO:0000256" key="2">
    <source>
        <dbReference type="ARBA" id="ARBA00004922"/>
    </source>
</evidence>
<comment type="cofactor">
    <cofactor evidence="1">
        <name>Ca(2+)</name>
        <dbReference type="ChEBI" id="CHEBI:29108"/>
    </cofactor>
</comment>
<dbReference type="Pfam" id="PF01532">
    <property type="entry name" value="Glyco_hydro_47"/>
    <property type="match status" value="1"/>
</dbReference>
<dbReference type="OrthoDB" id="8118055at2759"/>
<dbReference type="GO" id="GO:0005509">
    <property type="term" value="F:calcium ion binding"/>
    <property type="evidence" value="ECO:0007669"/>
    <property type="project" value="InterPro"/>
</dbReference>
<sequence length="183" mass="20618">MEGPSNGVGLTVLDSITTMHVMGLRVELAEALEFIKTRLSFRKEIEGSTFETSIRMLGSLLSMYELTGEQDKKLLDMARDIGDRLLWSYNTTGGLPHSTVGFSSHRHFNQQWIGGSAVLSEFGTVQLEMRTLSFHTKDPTYDIKTTHVMDIIDARCPQDMLCPCYMNKVSVVPQWLGIRCRVP</sequence>
<dbReference type="Proteomes" id="UP000051952">
    <property type="component" value="Unassembled WGS sequence"/>
</dbReference>
<comment type="pathway">
    <text evidence="2">Protein modification; protein glycosylation.</text>
</comment>
<accession>A0A0S4IWN0</accession>
<dbReference type="SUPFAM" id="SSF48225">
    <property type="entry name" value="Seven-hairpin glycosidases"/>
    <property type="match status" value="1"/>
</dbReference>
<evidence type="ECO:0000256" key="4">
    <source>
        <dbReference type="ARBA" id="ARBA00022801"/>
    </source>
</evidence>
<dbReference type="InterPro" id="IPR050749">
    <property type="entry name" value="Glycosyl_Hydrolase_47"/>
</dbReference>
<dbReference type="InterPro" id="IPR036026">
    <property type="entry name" value="Seven-hairpin_glycosidases"/>
</dbReference>
<evidence type="ECO:0000256" key="5">
    <source>
        <dbReference type="ARBA" id="ARBA00023157"/>
    </source>
</evidence>
<dbReference type="Gene3D" id="1.50.10.10">
    <property type="match status" value="1"/>
</dbReference>
<dbReference type="PANTHER" id="PTHR11742">
    <property type="entry name" value="MANNOSYL-OLIGOSACCHARIDE ALPHA-1,2-MANNOSIDASE-RELATED"/>
    <property type="match status" value="1"/>
</dbReference>
<keyword evidence="6" id="KW-0326">Glycosidase</keyword>
<dbReference type="PRINTS" id="PR00747">
    <property type="entry name" value="GLYHDRLASE47"/>
</dbReference>
<reference evidence="8" key="1">
    <citation type="submission" date="2015-09" db="EMBL/GenBank/DDBJ databases">
        <authorList>
            <consortium name="Pathogen Informatics"/>
        </authorList>
    </citation>
    <scope>NUCLEOTIDE SEQUENCE [LARGE SCALE GENOMIC DNA]</scope>
    <source>
        <strain evidence="8">Lake Konstanz</strain>
    </source>
</reference>
<gene>
    <name evidence="7" type="ORF">BSAL_77360</name>
</gene>
<dbReference type="EC" id="3.2.1.-" evidence="6"/>
<evidence type="ECO:0000256" key="3">
    <source>
        <dbReference type="ARBA" id="ARBA00007658"/>
    </source>
</evidence>
<proteinExistence type="inferred from homology"/>
<dbReference type="GO" id="GO:0004571">
    <property type="term" value="F:mannosyl-oligosaccharide 1,2-alpha-mannosidase activity"/>
    <property type="evidence" value="ECO:0007669"/>
    <property type="project" value="InterPro"/>
</dbReference>
<protein>
    <recommendedName>
        <fullName evidence="6">alpha-1,2-Mannosidase</fullName>
        <ecNumber evidence="6">3.2.1.-</ecNumber>
    </recommendedName>
</protein>
<dbReference type="AlphaFoldDB" id="A0A0S4IWN0"/>
<organism evidence="7 8">
    <name type="scientific">Bodo saltans</name>
    <name type="common">Flagellated protozoan</name>
    <dbReference type="NCBI Taxonomy" id="75058"/>
    <lineage>
        <taxon>Eukaryota</taxon>
        <taxon>Discoba</taxon>
        <taxon>Euglenozoa</taxon>
        <taxon>Kinetoplastea</taxon>
        <taxon>Metakinetoplastina</taxon>
        <taxon>Eubodonida</taxon>
        <taxon>Bodonidae</taxon>
        <taxon>Bodo</taxon>
    </lineage>
</organism>
<evidence type="ECO:0000313" key="8">
    <source>
        <dbReference type="Proteomes" id="UP000051952"/>
    </source>
</evidence>
<name>A0A0S4IWN0_BODSA</name>
<comment type="similarity">
    <text evidence="3 6">Belongs to the glycosyl hydrolase 47 family.</text>
</comment>
<dbReference type="GO" id="GO:0005783">
    <property type="term" value="C:endoplasmic reticulum"/>
    <property type="evidence" value="ECO:0007669"/>
    <property type="project" value="TreeGrafter"/>
</dbReference>
<keyword evidence="5" id="KW-1015">Disulfide bond</keyword>
<dbReference type="EMBL" id="CYKH01000745">
    <property type="protein sequence ID" value="CUG31001.1"/>
    <property type="molecule type" value="Genomic_DNA"/>
</dbReference>